<dbReference type="GO" id="GO:0005886">
    <property type="term" value="C:plasma membrane"/>
    <property type="evidence" value="ECO:0007669"/>
    <property type="project" value="UniProtKB-SubCell"/>
</dbReference>
<dbReference type="InterPro" id="IPR036259">
    <property type="entry name" value="MFS_trans_sf"/>
</dbReference>
<keyword evidence="2" id="KW-0813">Transport</keyword>
<feature type="transmembrane region" description="Helical" evidence="6">
    <location>
        <begin position="219"/>
        <end position="239"/>
    </location>
</feature>
<sequence length="502" mass="51561">MTARLVLATLGLAIAFAIPGIDPRLLTLNLGAVGEALDVPPGQLGFLASAASLVVAAAVLAVGNLGDIYGLKRLLVYGLVAHIGVELLGGLSPGYAFLLVTRMADGVALTAMAGLSLALLTVSVPSTIRPVAIGIVMATDAVLYGLSPLVGGWAVGIVGWRALFVVTPVLALVALLLIVRYVAEPPRQRARALDVVGVGLFGVALLGLIYGLSAAQNGITAAQAWAPLLGSALAMAVFVRHERRAPYPALELALFARPAFVVALLAVLTVGFLCGGFSVVLGQFGGLVLGLSAKTIGLVYLPGTVLLATVSILAGHLVAKYTARPVLISGLVVLAASGLVLSIIATPTLALWVLVLTTFLLNLGADLVSTPASDTTLSYAAPDKAGSVAAMRSTFGTAGYALGPTVYILVFNVFFQQQWMADAQSRGMSAEEAGRAVDSVGSSLAHSPGASIFDPNLVQQASGLALDWDFTNAIRLTMLAVTVVPVAVAILAYFLVPRRERD</sequence>
<accession>K6WRL3</accession>
<comment type="subcellular location">
    <subcellularLocation>
        <location evidence="1">Cell membrane</location>
        <topology evidence="1">Multi-pass membrane protein</topology>
    </subcellularLocation>
</comment>
<evidence type="ECO:0000256" key="6">
    <source>
        <dbReference type="SAM" id="Phobius"/>
    </source>
</evidence>
<gene>
    <name evidence="8" type="ORF">GORHZ_053_00470</name>
</gene>
<feature type="transmembrane region" description="Helical" evidence="6">
    <location>
        <begin position="162"/>
        <end position="183"/>
    </location>
</feature>
<dbReference type="eggNOG" id="COG2814">
    <property type="taxonomic scope" value="Bacteria"/>
</dbReference>
<feature type="transmembrane region" description="Helical" evidence="6">
    <location>
        <begin position="41"/>
        <end position="62"/>
    </location>
</feature>
<dbReference type="InterPro" id="IPR020846">
    <property type="entry name" value="MFS_dom"/>
</dbReference>
<evidence type="ECO:0000256" key="4">
    <source>
        <dbReference type="ARBA" id="ARBA00022989"/>
    </source>
</evidence>
<feature type="transmembrane region" description="Helical" evidence="6">
    <location>
        <begin position="74"/>
        <end position="100"/>
    </location>
</feature>
<proteinExistence type="predicted"/>
<keyword evidence="3 6" id="KW-0812">Transmembrane</keyword>
<feature type="transmembrane region" description="Helical" evidence="6">
    <location>
        <begin position="326"/>
        <end position="344"/>
    </location>
</feature>
<dbReference type="InterPro" id="IPR011701">
    <property type="entry name" value="MFS"/>
</dbReference>
<comment type="caution">
    <text evidence="8">The sequence shown here is derived from an EMBL/GenBank/DDBJ whole genome shotgun (WGS) entry which is preliminary data.</text>
</comment>
<feature type="transmembrane region" description="Helical" evidence="6">
    <location>
        <begin position="350"/>
        <end position="368"/>
    </location>
</feature>
<name>K6WRL3_9ACTN</name>
<evidence type="ECO:0000256" key="5">
    <source>
        <dbReference type="ARBA" id="ARBA00023136"/>
    </source>
</evidence>
<evidence type="ECO:0000256" key="1">
    <source>
        <dbReference type="ARBA" id="ARBA00004651"/>
    </source>
</evidence>
<dbReference type="Proteomes" id="UP000008363">
    <property type="component" value="Unassembled WGS sequence"/>
</dbReference>
<dbReference type="PANTHER" id="PTHR42718:SF9">
    <property type="entry name" value="MAJOR FACILITATOR SUPERFAMILY MULTIDRUG TRANSPORTER MFSC"/>
    <property type="match status" value="1"/>
</dbReference>
<feature type="domain" description="Major facilitator superfamily (MFS) profile" evidence="7">
    <location>
        <begin position="8"/>
        <end position="500"/>
    </location>
</feature>
<evidence type="ECO:0000313" key="9">
    <source>
        <dbReference type="Proteomes" id="UP000008363"/>
    </source>
</evidence>
<dbReference type="AlphaFoldDB" id="K6WRL3"/>
<protein>
    <submittedName>
        <fullName evidence="8">Putative drug resistance transporter</fullName>
    </submittedName>
</protein>
<evidence type="ECO:0000259" key="7">
    <source>
        <dbReference type="PROSITE" id="PS50850"/>
    </source>
</evidence>
<keyword evidence="4 6" id="KW-1133">Transmembrane helix</keyword>
<feature type="transmembrane region" description="Helical" evidence="6">
    <location>
        <begin position="131"/>
        <end position="156"/>
    </location>
</feature>
<evidence type="ECO:0000256" key="3">
    <source>
        <dbReference type="ARBA" id="ARBA00022692"/>
    </source>
</evidence>
<dbReference type="SUPFAM" id="SSF103473">
    <property type="entry name" value="MFS general substrate transporter"/>
    <property type="match status" value="1"/>
</dbReference>
<dbReference type="GO" id="GO:0022857">
    <property type="term" value="F:transmembrane transporter activity"/>
    <property type="evidence" value="ECO:0007669"/>
    <property type="project" value="InterPro"/>
</dbReference>
<keyword evidence="5 6" id="KW-0472">Membrane</keyword>
<dbReference type="OrthoDB" id="4381144at2"/>
<feature type="transmembrane region" description="Helical" evidence="6">
    <location>
        <begin position="473"/>
        <end position="496"/>
    </location>
</feature>
<dbReference type="PROSITE" id="PS50850">
    <property type="entry name" value="MFS"/>
    <property type="match status" value="1"/>
</dbReference>
<evidence type="ECO:0000313" key="8">
    <source>
        <dbReference type="EMBL" id="GAB89194.1"/>
    </source>
</evidence>
<reference evidence="8 9" key="1">
    <citation type="submission" date="2012-08" db="EMBL/GenBank/DDBJ databases">
        <title>Whole genome shotgun sequence of Gordonia rhizosphera NBRC 16068.</title>
        <authorList>
            <person name="Takarada H."/>
            <person name="Isaki S."/>
            <person name="Hosoyama A."/>
            <person name="Tsuchikane K."/>
            <person name="Katsumata H."/>
            <person name="Baba S."/>
            <person name="Ohji S."/>
            <person name="Yamazaki S."/>
            <person name="Fujita N."/>
        </authorList>
    </citation>
    <scope>NUCLEOTIDE SEQUENCE [LARGE SCALE GENOMIC DNA]</scope>
    <source>
        <strain evidence="8 9">NBRC 16068</strain>
    </source>
</reference>
<organism evidence="8 9">
    <name type="scientific">Gordonia rhizosphera NBRC 16068</name>
    <dbReference type="NCBI Taxonomy" id="1108045"/>
    <lineage>
        <taxon>Bacteria</taxon>
        <taxon>Bacillati</taxon>
        <taxon>Actinomycetota</taxon>
        <taxon>Actinomycetes</taxon>
        <taxon>Mycobacteriales</taxon>
        <taxon>Gordoniaceae</taxon>
        <taxon>Gordonia</taxon>
    </lineage>
</organism>
<dbReference type="RefSeq" id="WP_006331141.1">
    <property type="nucleotide sequence ID" value="NZ_BAHC01000053.1"/>
</dbReference>
<feature type="transmembrane region" description="Helical" evidence="6">
    <location>
        <begin position="260"/>
        <end position="284"/>
    </location>
</feature>
<dbReference type="PANTHER" id="PTHR42718">
    <property type="entry name" value="MAJOR FACILITATOR SUPERFAMILY MULTIDRUG TRANSPORTER MFSC"/>
    <property type="match status" value="1"/>
</dbReference>
<dbReference type="EMBL" id="BAHC01000053">
    <property type="protein sequence ID" value="GAB89194.1"/>
    <property type="molecule type" value="Genomic_DNA"/>
</dbReference>
<feature type="transmembrane region" description="Helical" evidence="6">
    <location>
        <begin position="106"/>
        <end position="124"/>
    </location>
</feature>
<dbReference type="Gene3D" id="1.20.1250.20">
    <property type="entry name" value="MFS general substrate transporter like domains"/>
    <property type="match status" value="2"/>
</dbReference>
<dbReference type="STRING" id="1108045.GORHZ_053_00470"/>
<feature type="transmembrane region" description="Helical" evidence="6">
    <location>
        <begin position="195"/>
        <end position="213"/>
    </location>
</feature>
<evidence type="ECO:0000256" key="2">
    <source>
        <dbReference type="ARBA" id="ARBA00022448"/>
    </source>
</evidence>
<keyword evidence="9" id="KW-1185">Reference proteome</keyword>
<feature type="transmembrane region" description="Helical" evidence="6">
    <location>
        <begin position="296"/>
        <end position="319"/>
    </location>
</feature>
<dbReference type="Pfam" id="PF07690">
    <property type="entry name" value="MFS_1"/>
    <property type="match status" value="1"/>
</dbReference>
<feature type="transmembrane region" description="Helical" evidence="6">
    <location>
        <begin position="389"/>
        <end position="415"/>
    </location>
</feature>